<sequence length="73" mass="7869">MYTPETETRAIPYPRVLQSSGSGSQGLSWSSRCSLHQVLHLSKYMALSTGAEPGPESRGGDAEMGPVTEKESR</sequence>
<feature type="region of interest" description="Disordered" evidence="1">
    <location>
        <begin position="48"/>
        <end position="73"/>
    </location>
</feature>
<feature type="region of interest" description="Disordered" evidence="1">
    <location>
        <begin position="1"/>
        <end position="29"/>
    </location>
</feature>
<evidence type="ECO:0000313" key="3">
    <source>
        <dbReference type="Proteomes" id="UP000314294"/>
    </source>
</evidence>
<organism evidence="2 3">
    <name type="scientific">Liparis tanakae</name>
    <name type="common">Tanaka's snailfish</name>
    <dbReference type="NCBI Taxonomy" id="230148"/>
    <lineage>
        <taxon>Eukaryota</taxon>
        <taxon>Metazoa</taxon>
        <taxon>Chordata</taxon>
        <taxon>Craniata</taxon>
        <taxon>Vertebrata</taxon>
        <taxon>Euteleostomi</taxon>
        <taxon>Actinopterygii</taxon>
        <taxon>Neopterygii</taxon>
        <taxon>Teleostei</taxon>
        <taxon>Neoteleostei</taxon>
        <taxon>Acanthomorphata</taxon>
        <taxon>Eupercaria</taxon>
        <taxon>Perciformes</taxon>
        <taxon>Cottioidei</taxon>
        <taxon>Cottales</taxon>
        <taxon>Liparidae</taxon>
        <taxon>Liparis</taxon>
    </lineage>
</organism>
<evidence type="ECO:0000256" key="1">
    <source>
        <dbReference type="SAM" id="MobiDB-lite"/>
    </source>
</evidence>
<proteinExistence type="predicted"/>
<dbReference type="Proteomes" id="UP000314294">
    <property type="component" value="Unassembled WGS sequence"/>
</dbReference>
<feature type="compositionally biased region" description="Low complexity" evidence="1">
    <location>
        <begin position="17"/>
        <end position="29"/>
    </location>
</feature>
<keyword evidence="3" id="KW-1185">Reference proteome</keyword>
<gene>
    <name evidence="2" type="ORF">EYF80_006202</name>
</gene>
<comment type="caution">
    <text evidence="2">The sequence shown here is derived from an EMBL/GenBank/DDBJ whole genome shotgun (WGS) entry which is preliminary data.</text>
</comment>
<name>A0A4Z2J1J8_9TELE</name>
<protein>
    <submittedName>
        <fullName evidence="2">Uncharacterized protein</fullName>
    </submittedName>
</protein>
<reference evidence="2 3" key="1">
    <citation type="submission" date="2019-03" db="EMBL/GenBank/DDBJ databases">
        <title>First draft genome of Liparis tanakae, snailfish: a comprehensive survey of snailfish specific genes.</title>
        <authorList>
            <person name="Kim W."/>
            <person name="Song I."/>
            <person name="Jeong J.-H."/>
            <person name="Kim D."/>
            <person name="Kim S."/>
            <person name="Ryu S."/>
            <person name="Song J.Y."/>
            <person name="Lee S.K."/>
        </authorList>
    </citation>
    <scope>NUCLEOTIDE SEQUENCE [LARGE SCALE GENOMIC DNA]</scope>
    <source>
        <tissue evidence="2">Muscle</tissue>
    </source>
</reference>
<dbReference type="EMBL" id="SRLO01000032">
    <property type="protein sequence ID" value="TNN83684.1"/>
    <property type="molecule type" value="Genomic_DNA"/>
</dbReference>
<dbReference type="AlphaFoldDB" id="A0A4Z2J1J8"/>
<evidence type="ECO:0000313" key="2">
    <source>
        <dbReference type="EMBL" id="TNN83684.1"/>
    </source>
</evidence>
<accession>A0A4Z2J1J8</accession>